<sequence length="42" mass="5059">MEAINDYGPQQAKIVAAERRYDWDTMTEEEKEEFIDEIVHEK</sequence>
<name>A0A5A5RMA0_MICAE</name>
<evidence type="ECO:0000313" key="1">
    <source>
        <dbReference type="EMBL" id="GCA74211.1"/>
    </source>
</evidence>
<accession>A0A5A5RMA0</accession>
<comment type="caution">
    <text evidence="1">The sequence shown here is derived from an EMBL/GenBank/DDBJ whole genome shotgun (WGS) entry which is preliminary data.</text>
</comment>
<dbReference type="EMBL" id="BHVP01000012">
    <property type="protein sequence ID" value="GCA74211.1"/>
    <property type="molecule type" value="Genomic_DNA"/>
</dbReference>
<dbReference type="AlphaFoldDB" id="A0A5A5RMA0"/>
<reference evidence="1 2" key="1">
    <citation type="submission" date="2018-09" db="EMBL/GenBank/DDBJ databases">
        <title>Evolutionary history of phycoerythrin pigmentation in the water bloom-forming cyanobacterium Microcystis aeruginosa.</title>
        <authorList>
            <person name="Tanabe Y."/>
            <person name="Tanabe Y."/>
            <person name="Yamaguchi H."/>
        </authorList>
    </citation>
    <scope>NUCLEOTIDE SEQUENCE [LARGE SCALE GENOMIC DNA]</scope>
    <source>
        <strain evidence="1 2">NIES-2520</strain>
    </source>
</reference>
<evidence type="ECO:0000313" key="2">
    <source>
        <dbReference type="Proteomes" id="UP000324917"/>
    </source>
</evidence>
<organism evidence="1 2">
    <name type="scientific">Microcystis aeruginosa NIES-2520</name>
    <dbReference type="NCBI Taxonomy" id="2303982"/>
    <lineage>
        <taxon>Bacteria</taxon>
        <taxon>Bacillati</taxon>
        <taxon>Cyanobacteriota</taxon>
        <taxon>Cyanophyceae</taxon>
        <taxon>Oscillatoriophycideae</taxon>
        <taxon>Chroococcales</taxon>
        <taxon>Microcystaceae</taxon>
        <taxon>Microcystis</taxon>
    </lineage>
</organism>
<dbReference type="RefSeq" id="WP_287693416.1">
    <property type="nucleotide sequence ID" value="NZ_BHVP01000012.1"/>
</dbReference>
<dbReference type="Proteomes" id="UP000324917">
    <property type="component" value="Unassembled WGS sequence"/>
</dbReference>
<gene>
    <name evidence="1" type="ORF">MiTe_01033</name>
</gene>
<proteinExistence type="predicted"/>
<protein>
    <submittedName>
        <fullName evidence="1">Uncharacterized protein</fullName>
    </submittedName>
</protein>